<dbReference type="OrthoDB" id="4061647at2759"/>
<dbReference type="AlphaFoldDB" id="A0A1X7R854"/>
<evidence type="ECO:0000313" key="3">
    <source>
        <dbReference type="Proteomes" id="UP000196158"/>
    </source>
</evidence>
<sequence>MAGRREHATPSSHNRDTVNGKMAGDPLFEMPPFPPWNTTEDRASNERSLSTPLRRKTKRSLKVSIDNDSLRTCPTNVVSEEDVQNELTNVEYDFHPFTTKRSISETKRKNWLSAETAEHCLIFHKEGHLQGTVNYRPDIMIDCEPKSTSGSDILIDYPENIKDSYSNIRNDKNKVRKSKDTGNNGQIREYKSPTKLLELKIFWENSDLLSHLDTDMVVRQNEILLRELDELVNVKKQLKNRKHYTSLRERCDQILDGNSKS</sequence>
<keyword evidence="3" id="KW-1185">Reference proteome</keyword>
<evidence type="ECO:0000313" key="2">
    <source>
        <dbReference type="EMBL" id="SMN21640.1"/>
    </source>
</evidence>
<reference evidence="2 3" key="1">
    <citation type="submission" date="2017-04" db="EMBL/GenBank/DDBJ databases">
        <authorList>
            <person name="Afonso C.L."/>
            <person name="Miller P.J."/>
            <person name="Scott M.A."/>
            <person name="Spackman E."/>
            <person name="Goraichik I."/>
            <person name="Dimitrov K.M."/>
            <person name="Suarez D.L."/>
            <person name="Swayne D.E."/>
        </authorList>
    </citation>
    <scope>NUCLEOTIDE SEQUENCE [LARGE SCALE GENOMIC DNA]</scope>
</reference>
<dbReference type="GO" id="GO:0005680">
    <property type="term" value="C:anaphase-promoting complex"/>
    <property type="evidence" value="ECO:0007669"/>
    <property type="project" value="InterPro"/>
</dbReference>
<proteinExistence type="predicted"/>
<accession>A0A1X7R854</accession>
<protein>
    <submittedName>
        <fullName evidence="2">Similar to Saccharomyces cerevisiae YLR102C APC9 Subunit of the Anaphase-Promoting Complex/Cyclosome (APC/C)</fullName>
    </submittedName>
</protein>
<feature type="region of interest" description="Disordered" evidence="1">
    <location>
        <begin position="1"/>
        <end position="58"/>
    </location>
</feature>
<dbReference type="STRING" id="1789683.A0A1X7R854"/>
<evidence type="ECO:0000256" key="1">
    <source>
        <dbReference type="SAM" id="MobiDB-lite"/>
    </source>
</evidence>
<dbReference type="EMBL" id="FXLY01000008">
    <property type="protein sequence ID" value="SMN21640.1"/>
    <property type="molecule type" value="Genomic_DNA"/>
</dbReference>
<gene>
    <name evidence="2" type="ORF">KASA_0K03212G</name>
</gene>
<dbReference type="InterPro" id="IPR024274">
    <property type="entry name" value="APC9"/>
</dbReference>
<dbReference type="Proteomes" id="UP000196158">
    <property type="component" value="Unassembled WGS sequence"/>
</dbReference>
<organism evidence="2 3">
    <name type="scientific">Maudiozyma saulgeensis</name>
    <dbReference type="NCBI Taxonomy" id="1789683"/>
    <lineage>
        <taxon>Eukaryota</taxon>
        <taxon>Fungi</taxon>
        <taxon>Dikarya</taxon>
        <taxon>Ascomycota</taxon>
        <taxon>Saccharomycotina</taxon>
        <taxon>Saccharomycetes</taxon>
        <taxon>Saccharomycetales</taxon>
        <taxon>Saccharomycetaceae</taxon>
        <taxon>Maudiozyma</taxon>
    </lineage>
</organism>
<name>A0A1X7R854_9SACH</name>
<dbReference type="Pfam" id="PF12856">
    <property type="entry name" value="ANAPC9"/>
    <property type="match status" value="1"/>
</dbReference>
<feature type="compositionally biased region" description="Basic and acidic residues" evidence="1">
    <location>
        <begin position="1"/>
        <end position="18"/>
    </location>
</feature>